<dbReference type="KEGG" id="chu:CHU_1807"/>
<dbReference type="PANTHER" id="PTHR31859:SF1">
    <property type="entry name" value="TETRATRICOPEPTIDE REPEAT PROTEIN 39C"/>
    <property type="match status" value="1"/>
</dbReference>
<dbReference type="InterPro" id="IPR011990">
    <property type="entry name" value="TPR-like_helical_dom_sf"/>
</dbReference>
<dbReference type="AlphaFoldDB" id="A0A6N4SRX6"/>
<dbReference type="SUPFAM" id="SSF48452">
    <property type="entry name" value="TPR-like"/>
    <property type="match status" value="2"/>
</dbReference>
<dbReference type="EMBL" id="CP000383">
    <property type="protein sequence ID" value="ABG59074.1"/>
    <property type="molecule type" value="Genomic_DNA"/>
</dbReference>
<organism evidence="1 2">
    <name type="scientific">Cytophaga hutchinsonii (strain ATCC 33406 / DSM 1761 / CIP 103989 / NBRC 15051 / NCIMB 9469 / D465)</name>
    <dbReference type="NCBI Taxonomy" id="269798"/>
    <lineage>
        <taxon>Bacteria</taxon>
        <taxon>Pseudomonadati</taxon>
        <taxon>Bacteroidota</taxon>
        <taxon>Cytophagia</taxon>
        <taxon>Cytophagales</taxon>
        <taxon>Cytophagaceae</taxon>
        <taxon>Cytophaga</taxon>
    </lineage>
</organism>
<protein>
    <submittedName>
        <fullName evidence="1">Uncharacterized protein</fullName>
    </submittedName>
</protein>
<reference evidence="1 2" key="1">
    <citation type="journal article" date="2007" name="Appl. Environ. Microbiol.">
        <title>Genome sequence of the cellulolytic gliding bacterium Cytophaga hutchinsonii.</title>
        <authorList>
            <person name="Xie G."/>
            <person name="Bruce D.C."/>
            <person name="Challacombe J.F."/>
            <person name="Chertkov O."/>
            <person name="Detter J.C."/>
            <person name="Gilna P."/>
            <person name="Han C.S."/>
            <person name="Lucas S."/>
            <person name="Misra M."/>
            <person name="Myers G.L."/>
            <person name="Richardson P."/>
            <person name="Tapia R."/>
            <person name="Thayer N."/>
            <person name="Thompson L.S."/>
            <person name="Brettin T.S."/>
            <person name="Henrissat B."/>
            <person name="Wilson D.B."/>
            <person name="McBride M.J."/>
        </authorList>
    </citation>
    <scope>NUCLEOTIDE SEQUENCE [LARGE SCALE GENOMIC DNA]</scope>
    <source>
        <strain evidence="2">ATCC 33406 / DSM 1761 / CIP 103989 / NBRC 15051 / NCIMB 9469 / D465</strain>
    </source>
</reference>
<dbReference type="OrthoDB" id="1466726at2"/>
<dbReference type="SMART" id="SM00028">
    <property type="entry name" value="TPR"/>
    <property type="match status" value="2"/>
</dbReference>
<dbReference type="Pfam" id="PF13181">
    <property type="entry name" value="TPR_8"/>
    <property type="match status" value="1"/>
</dbReference>
<dbReference type="InterPro" id="IPR019412">
    <property type="entry name" value="IML2/TPR_39"/>
</dbReference>
<dbReference type="Proteomes" id="UP000001822">
    <property type="component" value="Chromosome"/>
</dbReference>
<gene>
    <name evidence="1" type="ordered locus">CHU_1807</name>
</gene>
<evidence type="ECO:0000313" key="2">
    <source>
        <dbReference type="Proteomes" id="UP000001822"/>
    </source>
</evidence>
<evidence type="ECO:0000313" key="1">
    <source>
        <dbReference type="EMBL" id="ABG59074.1"/>
    </source>
</evidence>
<dbReference type="PANTHER" id="PTHR31859">
    <property type="entry name" value="TETRATRICOPEPTIDE REPEAT PROTEIN 39 FAMILY MEMBER"/>
    <property type="match status" value="1"/>
</dbReference>
<keyword evidence="2" id="KW-1185">Reference proteome</keyword>
<name>A0A6N4SRX6_CYTH3</name>
<sequence length="501" mass="57927">MRTCSKYFNLKRVYSWIHPFLLCFIFCIPSHATYYFTTELEAAYKEIVQLKFTEATKRITAEQQRDPHNGLPVYLRSLAETTQLLFSEDEQQYQILKSSESAYLKLLNANNLTTSPYHNFCLAEVKLQWAFVKMKFNDEVNGALNTKQALGLLNENLKTHPAFVPTKKSLGLLNVIIGSVPNSHAWIASSLGFKGNIEAGMNMLQEVIDSKNIYLQEALLFKIIAEQYILNRDSKMESIKLLYAKNPNNILYGYLYAAILCKHSKSEEALTVIERLPENAYESLAVIDYLHGDVLLQHGNYVESRIYFNRFLSEFKGKNLTKDATYKLFLSYWLMNADADANTYWQKITSVGQTTYESDKYAHKIAQANELPNKQLAKIRLYTDGGLYEKGLEVFNETNLSDLLTKKDKIEYYYRAARLFQKSGKTKECMEYYVKVITLSTDTKNNYYFAPNSALQLGYIYVQLKNTPQAKYYFNLAIAYKNHEYENSIEQKAKIALHEIK</sequence>
<dbReference type="Gene3D" id="1.25.40.10">
    <property type="entry name" value="Tetratricopeptide repeat domain"/>
    <property type="match status" value="2"/>
</dbReference>
<accession>A0A6N4SRX6</accession>
<dbReference type="InterPro" id="IPR019734">
    <property type="entry name" value="TPR_rpt"/>
</dbReference>
<proteinExistence type="predicted"/>